<dbReference type="PATRIC" id="fig|1348774.3.peg.2167"/>
<dbReference type="InterPro" id="IPR011251">
    <property type="entry name" value="Luciferase-like_dom"/>
</dbReference>
<dbReference type="Gene3D" id="3.20.20.30">
    <property type="entry name" value="Luciferase-like domain"/>
    <property type="match status" value="1"/>
</dbReference>
<name>A0A0G3XMM8_9SPHN</name>
<dbReference type="CDD" id="cd01094">
    <property type="entry name" value="Alkanesulfonate_monoxygenase"/>
    <property type="match status" value="1"/>
</dbReference>
<feature type="domain" description="Luciferase-like" evidence="5">
    <location>
        <begin position="22"/>
        <end position="336"/>
    </location>
</feature>
<dbReference type="InterPro" id="IPR050172">
    <property type="entry name" value="SsuD_RutA_monooxygenase"/>
</dbReference>
<keyword evidence="7" id="KW-1185">Reference proteome</keyword>
<dbReference type="PANTHER" id="PTHR42847">
    <property type="entry name" value="ALKANESULFONATE MONOOXYGENASE"/>
    <property type="match status" value="1"/>
</dbReference>
<keyword evidence="1" id="KW-0285">Flavoprotein</keyword>
<evidence type="ECO:0000256" key="2">
    <source>
        <dbReference type="ARBA" id="ARBA00022643"/>
    </source>
</evidence>
<accession>A0A0G3XMM8</accession>
<evidence type="ECO:0000313" key="7">
    <source>
        <dbReference type="Proteomes" id="UP000035287"/>
    </source>
</evidence>
<dbReference type="AlphaFoldDB" id="A0A0G3XMM8"/>
<evidence type="ECO:0000313" key="6">
    <source>
        <dbReference type="EMBL" id="AKM11743.1"/>
    </source>
</evidence>
<gene>
    <name evidence="6" type="ORF">AB433_10335</name>
</gene>
<dbReference type="PANTHER" id="PTHR42847:SF4">
    <property type="entry name" value="ALKANESULFONATE MONOOXYGENASE-RELATED"/>
    <property type="match status" value="1"/>
</dbReference>
<sequence length="369" mass="40930">MSYKMSNRMHSANALKIGLFGANCSNGLAATTVPERWEANWDNNLSLARMADEAGLEFMLPIARWRGFGGESQFQESVLETVTWAAGLLAATTGITVFATTHVSYFHPVIAAKQIATMDHIGGGRYGLNIVCGWSQAEFDMFGIKLSLETEGRYEYGQEWFDIVRKIWTSSEPFDWSGKYFNLRGVKGHPKPTGGVLPPIMNAGASGPGQDFGARNADSCFITMVSPEKGKMEVEAIKRSAKEKYLRDVTVSTNCYVVCRNTRKEAEEYHRYYTEECGDHEAAENLMSSLGVSSKSFSAEHYKLYKTRFLGGHGGYPIIGSPDDVADELEKISHAGYASVALSFVNYLNELPLFRDEVLTRLAARRLRA</sequence>
<keyword evidence="2" id="KW-0288">FMN</keyword>
<evidence type="ECO:0000256" key="1">
    <source>
        <dbReference type="ARBA" id="ARBA00022630"/>
    </source>
</evidence>
<dbReference type="SUPFAM" id="SSF51679">
    <property type="entry name" value="Bacterial luciferase-like"/>
    <property type="match status" value="1"/>
</dbReference>
<keyword evidence="3" id="KW-0560">Oxidoreductase</keyword>
<dbReference type="InterPro" id="IPR036661">
    <property type="entry name" value="Luciferase-like_sf"/>
</dbReference>
<protein>
    <submittedName>
        <fullName evidence="6">Luciferase</fullName>
    </submittedName>
</protein>
<reference evidence="6 7" key="1">
    <citation type="submission" date="2015-06" db="EMBL/GenBank/DDBJ databases">
        <authorList>
            <person name="Zeng Y."/>
            <person name="Huang Y."/>
        </authorList>
    </citation>
    <scope>NUCLEOTIDE SEQUENCE [LARGE SCALE GENOMIC DNA]</scope>
    <source>
        <strain evidence="6 7">PQ-2</strain>
    </source>
</reference>
<dbReference type="GO" id="GO:0016705">
    <property type="term" value="F:oxidoreductase activity, acting on paired donors, with incorporation or reduction of molecular oxygen"/>
    <property type="evidence" value="ECO:0007669"/>
    <property type="project" value="InterPro"/>
</dbReference>
<organism evidence="6 7">
    <name type="scientific">Croceicoccus naphthovorans</name>
    <dbReference type="NCBI Taxonomy" id="1348774"/>
    <lineage>
        <taxon>Bacteria</taxon>
        <taxon>Pseudomonadati</taxon>
        <taxon>Pseudomonadota</taxon>
        <taxon>Alphaproteobacteria</taxon>
        <taxon>Sphingomonadales</taxon>
        <taxon>Erythrobacteraceae</taxon>
        <taxon>Croceicoccus</taxon>
    </lineage>
</organism>
<dbReference type="STRING" id="1348774.AB433_10335"/>
<dbReference type="Proteomes" id="UP000035287">
    <property type="component" value="Chromosome"/>
</dbReference>
<proteinExistence type="predicted"/>
<dbReference type="Pfam" id="PF00296">
    <property type="entry name" value="Bac_luciferase"/>
    <property type="match status" value="1"/>
</dbReference>
<dbReference type="EMBL" id="CP011770">
    <property type="protein sequence ID" value="AKM11743.1"/>
    <property type="molecule type" value="Genomic_DNA"/>
</dbReference>
<evidence type="ECO:0000256" key="4">
    <source>
        <dbReference type="ARBA" id="ARBA00023033"/>
    </source>
</evidence>
<dbReference type="KEGG" id="cna:AB433_10335"/>
<dbReference type="GO" id="GO:0004497">
    <property type="term" value="F:monooxygenase activity"/>
    <property type="evidence" value="ECO:0007669"/>
    <property type="project" value="UniProtKB-KW"/>
</dbReference>
<evidence type="ECO:0000256" key="3">
    <source>
        <dbReference type="ARBA" id="ARBA00023002"/>
    </source>
</evidence>
<keyword evidence="4" id="KW-0503">Monooxygenase</keyword>
<evidence type="ECO:0000259" key="5">
    <source>
        <dbReference type="Pfam" id="PF00296"/>
    </source>
</evidence>